<reference evidence="1 2" key="1">
    <citation type="submission" date="2024-01" db="EMBL/GenBank/DDBJ databases">
        <authorList>
            <person name="Waweru B."/>
        </authorList>
    </citation>
    <scope>NUCLEOTIDE SEQUENCE [LARGE SCALE GENOMIC DNA]</scope>
</reference>
<sequence length="51" mass="5891">MELLVKKQILGRRVGPFKGPWHRARKSPRGKGFLTAQISFSRHKLFAKKTT</sequence>
<dbReference type="AlphaFoldDB" id="A0AAV1QNJ3"/>
<accession>A0AAV1QNJ3</accession>
<gene>
    <name evidence="1" type="ORF">DCAF_LOCUS114</name>
</gene>
<protein>
    <submittedName>
        <fullName evidence="1">Uncharacterized protein</fullName>
    </submittedName>
</protein>
<evidence type="ECO:0000313" key="2">
    <source>
        <dbReference type="Proteomes" id="UP001314170"/>
    </source>
</evidence>
<proteinExistence type="predicted"/>
<evidence type="ECO:0000313" key="1">
    <source>
        <dbReference type="EMBL" id="CAK7322504.1"/>
    </source>
</evidence>
<comment type="caution">
    <text evidence="1">The sequence shown here is derived from an EMBL/GenBank/DDBJ whole genome shotgun (WGS) entry which is preliminary data.</text>
</comment>
<name>A0AAV1QNJ3_9ROSI</name>
<keyword evidence="2" id="KW-1185">Reference proteome</keyword>
<organism evidence="1 2">
    <name type="scientific">Dovyalis caffra</name>
    <dbReference type="NCBI Taxonomy" id="77055"/>
    <lineage>
        <taxon>Eukaryota</taxon>
        <taxon>Viridiplantae</taxon>
        <taxon>Streptophyta</taxon>
        <taxon>Embryophyta</taxon>
        <taxon>Tracheophyta</taxon>
        <taxon>Spermatophyta</taxon>
        <taxon>Magnoliopsida</taxon>
        <taxon>eudicotyledons</taxon>
        <taxon>Gunneridae</taxon>
        <taxon>Pentapetalae</taxon>
        <taxon>rosids</taxon>
        <taxon>fabids</taxon>
        <taxon>Malpighiales</taxon>
        <taxon>Salicaceae</taxon>
        <taxon>Flacourtieae</taxon>
        <taxon>Dovyalis</taxon>
    </lineage>
</organism>
<dbReference type="Proteomes" id="UP001314170">
    <property type="component" value="Unassembled WGS sequence"/>
</dbReference>
<dbReference type="EMBL" id="CAWUPB010000026">
    <property type="protein sequence ID" value="CAK7322504.1"/>
    <property type="molecule type" value="Genomic_DNA"/>
</dbReference>